<dbReference type="Proteomes" id="UP000179769">
    <property type="component" value="Unassembled WGS sequence"/>
</dbReference>
<dbReference type="InterPro" id="IPR027417">
    <property type="entry name" value="P-loop_NTPase"/>
</dbReference>
<dbReference type="Gene3D" id="3.40.50.300">
    <property type="entry name" value="P-loop containing nucleotide triphosphate hydrolases"/>
    <property type="match status" value="2"/>
</dbReference>
<comment type="caution">
    <text evidence="3">The sequence shown here is derived from an EMBL/GenBank/DDBJ whole genome shotgun (WGS) entry which is preliminary data.</text>
</comment>
<dbReference type="GO" id="GO:0003677">
    <property type="term" value="F:DNA binding"/>
    <property type="evidence" value="ECO:0007669"/>
    <property type="project" value="InterPro"/>
</dbReference>
<dbReference type="InterPro" id="IPR000212">
    <property type="entry name" value="DNA_helicase_UvrD/REP"/>
</dbReference>
<keyword evidence="3" id="KW-0547">Nucleotide-binding</keyword>
<keyword evidence="1" id="KW-0175">Coiled coil</keyword>
<feature type="region of interest" description="Disordered" evidence="2">
    <location>
        <begin position="754"/>
        <end position="787"/>
    </location>
</feature>
<keyword evidence="4" id="KW-1185">Reference proteome</keyword>
<dbReference type="AlphaFoldDB" id="A0A1S1PH43"/>
<dbReference type="RefSeq" id="WP_071066899.1">
    <property type="nucleotide sequence ID" value="NZ_MAXA01000268.1"/>
</dbReference>
<feature type="region of interest" description="Disordered" evidence="2">
    <location>
        <begin position="669"/>
        <end position="689"/>
    </location>
</feature>
<gene>
    <name evidence="3" type="ORF">BBK14_08775</name>
</gene>
<evidence type="ECO:0000256" key="1">
    <source>
        <dbReference type="SAM" id="Coils"/>
    </source>
</evidence>
<organism evidence="3 4">
    <name type="scientific">Parafrankia soli</name>
    <dbReference type="NCBI Taxonomy" id="2599596"/>
    <lineage>
        <taxon>Bacteria</taxon>
        <taxon>Bacillati</taxon>
        <taxon>Actinomycetota</taxon>
        <taxon>Actinomycetes</taxon>
        <taxon>Frankiales</taxon>
        <taxon>Frankiaceae</taxon>
        <taxon>Parafrankia</taxon>
    </lineage>
</organism>
<dbReference type="GO" id="GO:0005829">
    <property type="term" value="C:cytosol"/>
    <property type="evidence" value="ECO:0007669"/>
    <property type="project" value="TreeGrafter"/>
</dbReference>
<dbReference type="OrthoDB" id="9787585at2"/>
<dbReference type="PANTHER" id="PTHR11070:SF45">
    <property type="entry name" value="DNA 3'-5' HELICASE"/>
    <property type="match status" value="1"/>
</dbReference>
<feature type="compositionally biased region" description="Basic and acidic residues" evidence="2">
    <location>
        <begin position="1"/>
        <end position="25"/>
    </location>
</feature>
<dbReference type="GO" id="GO:0005524">
    <property type="term" value="F:ATP binding"/>
    <property type="evidence" value="ECO:0007669"/>
    <property type="project" value="UniProtKB-KW"/>
</dbReference>
<evidence type="ECO:0000256" key="2">
    <source>
        <dbReference type="SAM" id="MobiDB-lite"/>
    </source>
</evidence>
<feature type="coiled-coil region" evidence="1">
    <location>
        <begin position="33"/>
        <end position="60"/>
    </location>
</feature>
<dbReference type="SUPFAM" id="SSF52540">
    <property type="entry name" value="P-loop containing nucleoside triphosphate hydrolases"/>
    <property type="match status" value="2"/>
</dbReference>
<dbReference type="PANTHER" id="PTHR11070">
    <property type="entry name" value="UVRD / RECB / PCRA DNA HELICASE FAMILY MEMBER"/>
    <property type="match status" value="1"/>
</dbReference>
<proteinExistence type="predicted"/>
<dbReference type="GO" id="GO:0043138">
    <property type="term" value="F:3'-5' DNA helicase activity"/>
    <property type="evidence" value="ECO:0007669"/>
    <property type="project" value="TreeGrafter"/>
</dbReference>
<evidence type="ECO:0000313" key="3">
    <source>
        <dbReference type="EMBL" id="OHV20305.1"/>
    </source>
</evidence>
<feature type="region of interest" description="Disordered" evidence="2">
    <location>
        <begin position="169"/>
        <end position="189"/>
    </location>
</feature>
<reference evidence="4" key="1">
    <citation type="submission" date="2016-07" db="EMBL/GenBank/DDBJ databases">
        <title>Frankia sp. NRRL B-16219 Genome sequencing.</title>
        <authorList>
            <person name="Ghodhbane-Gtari F."/>
            <person name="Swanson E."/>
            <person name="Gueddou A."/>
            <person name="Louati M."/>
            <person name="Nouioui I."/>
            <person name="Hezbri K."/>
            <person name="Abebe-Akele F."/>
            <person name="Simpson S."/>
            <person name="Morris K."/>
            <person name="Thomas K."/>
            <person name="Gtari M."/>
            <person name="Tisa L.S."/>
        </authorList>
    </citation>
    <scope>NUCLEOTIDE SEQUENCE [LARGE SCALE GENOMIC DNA]</scope>
    <source>
        <strain evidence="4">NRRL B-16219</strain>
    </source>
</reference>
<feature type="region of interest" description="Disordered" evidence="2">
    <location>
        <begin position="1"/>
        <end position="27"/>
    </location>
</feature>
<keyword evidence="3" id="KW-0067">ATP-binding</keyword>
<protein>
    <submittedName>
        <fullName evidence="3">ATP-binding protein</fullName>
    </submittedName>
</protein>
<evidence type="ECO:0000313" key="4">
    <source>
        <dbReference type="Proteomes" id="UP000179769"/>
    </source>
</evidence>
<dbReference type="EMBL" id="MAXA01000268">
    <property type="protein sequence ID" value="OHV20305.1"/>
    <property type="molecule type" value="Genomic_DNA"/>
</dbReference>
<dbReference type="GO" id="GO:0000725">
    <property type="term" value="P:recombinational repair"/>
    <property type="evidence" value="ECO:0007669"/>
    <property type="project" value="TreeGrafter"/>
</dbReference>
<sequence>MGDGAAEGRDEDPRSVDLRPADARSVDPWSAELAAERRHLDRARAALVRMRHEAEATEIAEGDPVADKVTNASLKAARRRRLEALSDPASGAPLFFGRIDYAAGAAAAPGRRVHLGRRHVREAAGDDPLVVDWRTDIARPYYRAHRGDVMGLVARRRFGFDGPELTAFEEEPLVEPSPGPAGASRAGGPAGGDLLAREIARPRSGPMRDIVATIQPEQDEIVRADLEVSVCVQGAPGTGKTAVGLHRAAYLLFAYRERLSRAGVLVVGPNRAFLRYIGAVLPALGEFTVTHRSLAALVDVATARGTDPEPVAEIKGDARMAVVIRRALGATRPGASPPAALITSSLGRWTVSGDEIAGLAAGIQAGGHRHRVARDLLARRIAAAVVRRAEERGHLPADSAVERLARTRSVRAAVDAVWPRTDAAGLIHRLFTDPALLAHAADGVLSAPEQRLLLADRPTSRRAVRWSPADLFCLDEALDLIDGVPAFGHVIVDEAQDLSAMQCRAVGRRCATGSLTVLGDLAQGTTAWAARSWEQALAHFGKPAARLEVLTRGHRVPAEILSFADRLLPSIAPDLPPASSTRAVPGALRVIAAPLDDLAGEAARQVRAGLGRGGSVAVIAPDEAVGGLTASLRAAGLPATALTDDAALTEDAALTVDAEPAGEAVLTGDAEPTEGASLTDKPVPEGRASRPVTVVPASLAKGLEFDHVVLVDPASVAGSGPGSVQGLRRLYVVLTRAVTSLAVIHTGELPSALADQGGPFPRVPRPGGAGRPDPALVRGLEVAPGSA</sequence>
<accession>A0A1S1PH43</accession>
<name>A0A1S1PH43_9ACTN</name>